<protein>
    <submittedName>
        <fullName evidence="7">Tryptophan-rich sensory protein</fullName>
    </submittedName>
</protein>
<dbReference type="EMBL" id="DVNO01000035">
    <property type="protein sequence ID" value="HIU65766.1"/>
    <property type="molecule type" value="Genomic_DNA"/>
</dbReference>
<dbReference type="GO" id="GO:0033013">
    <property type="term" value="P:tetrapyrrole metabolic process"/>
    <property type="evidence" value="ECO:0007669"/>
    <property type="project" value="UniProtKB-ARBA"/>
</dbReference>
<dbReference type="InterPro" id="IPR038330">
    <property type="entry name" value="TspO/MBR-related_sf"/>
</dbReference>
<feature type="transmembrane region" description="Helical" evidence="6">
    <location>
        <begin position="102"/>
        <end position="121"/>
    </location>
</feature>
<evidence type="ECO:0000256" key="4">
    <source>
        <dbReference type="ARBA" id="ARBA00022989"/>
    </source>
</evidence>
<sequence length="156" mass="18022">MKKFWLFVFAIVVSFLPGAIGMLFSPSGASDMWYNALNKPFLTPDGWVFAVVWPILYLLLGIALYLIIVDKTRFSKIKAYWLFVANMFLNALWSYLFFGIHMIGISLIVLIVLIGFTIWLMRAFKPISKAAYWLSWPYLVWLVFALYLNCAISVLN</sequence>
<evidence type="ECO:0000256" key="5">
    <source>
        <dbReference type="ARBA" id="ARBA00023136"/>
    </source>
</evidence>
<reference evidence="7" key="1">
    <citation type="submission" date="2020-10" db="EMBL/GenBank/DDBJ databases">
        <authorList>
            <person name="Gilroy R."/>
        </authorList>
    </citation>
    <scope>NUCLEOTIDE SEQUENCE</scope>
    <source>
        <strain evidence="7">CHK136-897</strain>
    </source>
</reference>
<evidence type="ECO:0000313" key="7">
    <source>
        <dbReference type="EMBL" id="HIU65766.1"/>
    </source>
</evidence>
<evidence type="ECO:0000256" key="1">
    <source>
        <dbReference type="ARBA" id="ARBA00004141"/>
    </source>
</evidence>
<dbReference type="AlphaFoldDB" id="A0A9D1SML9"/>
<evidence type="ECO:0000313" key="8">
    <source>
        <dbReference type="Proteomes" id="UP000824142"/>
    </source>
</evidence>
<dbReference type="FunFam" id="1.20.1260.100:FF:000001">
    <property type="entry name" value="translocator protein 2"/>
    <property type="match status" value="1"/>
</dbReference>
<evidence type="ECO:0000256" key="6">
    <source>
        <dbReference type="SAM" id="Phobius"/>
    </source>
</evidence>
<comment type="caution">
    <text evidence="7">The sequence shown here is derived from an EMBL/GenBank/DDBJ whole genome shotgun (WGS) entry which is preliminary data.</text>
</comment>
<comment type="subcellular location">
    <subcellularLocation>
        <location evidence="1">Membrane</location>
        <topology evidence="1">Multi-pass membrane protein</topology>
    </subcellularLocation>
</comment>
<dbReference type="PANTHER" id="PTHR10057:SF0">
    <property type="entry name" value="TRANSLOCATOR PROTEIN"/>
    <property type="match status" value="1"/>
</dbReference>
<evidence type="ECO:0000256" key="3">
    <source>
        <dbReference type="ARBA" id="ARBA00022692"/>
    </source>
</evidence>
<dbReference type="Proteomes" id="UP000824142">
    <property type="component" value="Unassembled WGS sequence"/>
</dbReference>
<feature type="transmembrane region" description="Helical" evidence="6">
    <location>
        <begin position="47"/>
        <end position="67"/>
    </location>
</feature>
<dbReference type="CDD" id="cd15904">
    <property type="entry name" value="TSPO_MBR"/>
    <property type="match status" value="1"/>
</dbReference>
<reference evidence="7" key="2">
    <citation type="journal article" date="2021" name="PeerJ">
        <title>Extensive microbial diversity within the chicken gut microbiome revealed by metagenomics and culture.</title>
        <authorList>
            <person name="Gilroy R."/>
            <person name="Ravi A."/>
            <person name="Getino M."/>
            <person name="Pursley I."/>
            <person name="Horton D.L."/>
            <person name="Alikhan N.F."/>
            <person name="Baker D."/>
            <person name="Gharbi K."/>
            <person name="Hall N."/>
            <person name="Watson M."/>
            <person name="Adriaenssens E.M."/>
            <person name="Foster-Nyarko E."/>
            <person name="Jarju S."/>
            <person name="Secka A."/>
            <person name="Antonio M."/>
            <person name="Oren A."/>
            <person name="Chaudhuri R.R."/>
            <person name="La Ragione R."/>
            <person name="Hildebrand F."/>
            <person name="Pallen M.J."/>
        </authorList>
    </citation>
    <scope>NUCLEOTIDE SEQUENCE</scope>
    <source>
        <strain evidence="7">CHK136-897</strain>
    </source>
</reference>
<evidence type="ECO:0000256" key="2">
    <source>
        <dbReference type="ARBA" id="ARBA00007524"/>
    </source>
</evidence>
<comment type="similarity">
    <text evidence="2">Belongs to the TspO/BZRP family.</text>
</comment>
<dbReference type="InterPro" id="IPR004307">
    <property type="entry name" value="TspO_MBR"/>
</dbReference>
<dbReference type="PIRSF" id="PIRSF005859">
    <property type="entry name" value="PBR"/>
    <property type="match status" value="1"/>
</dbReference>
<dbReference type="Pfam" id="PF03073">
    <property type="entry name" value="TspO_MBR"/>
    <property type="match status" value="1"/>
</dbReference>
<proteinExistence type="inferred from homology"/>
<keyword evidence="5 6" id="KW-0472">Membrane</keyword>
<dbReference type="PANTHER" id="PTHR10057">
    <property type="entry name" value="PERIPHERAL-TYPE BENZODIAZEPINE RECEPTOR"/>
    <property type="match status" value="1"/>
</dbReference>
<gene>
    <name evidence="7" type="ORF">IAC63_03985</name>
</gene>
<dbReference type="GO" id="GO:0016020">
    <property type="term" value="C:membrane"/>
    <property type="evidence" value="ECO:0007669"/>
    <property type="project" value="UniProtKB-SubCell"/>
</dbReference>
<dbReference type="Gene3D" id="1.20.1260.100">
    <property type="entry name" value="TspO/MBR protein"/>
    <property type="match status" value="1"/>
</dbReference>
<keyword evidence="3 6" id="KW-0812">Transmembrane</keyword>
<feature type="transmembrane region" description="Helical" evidence="6">
    <location>
        <begin position="133"/>
        <end position="155"/>
    </location>
</feature>
<keyword evidence="4 6" id="KW-1133">Transmembrane helix</keyword>
<accession>A0A9D1SML9</accession>
<organism evidence="7 8">
    <name type="scientific">Candidatus Enterousia avicola</name>
    <dbReference type="NCBI Taxonomy" id="2840787"/>
    <lineage>
        <taxon>Bacteria</taxon>
        <taxon>Pseudomonadati</taxon>
        <taxon>Pseudomonadota</taxon>
        <taxon>Alphaproteobacteria</taxon>
        <taxon>Candidatus Enterousia</taxon>
    </lineage>
</organism>
<name>A0A9D1SML9_9PROT</name>